<dbReference type="InterPro" id="IPR013324">
    <property type="entry name" value="RNA_pol_sigma_r3/r4-like"/>
</dbReference>
<feature type="region of interest" description="Disordered" evidence="6">
    <location>
        <begin position="324"/>
        <end position="416"/>
    </location>
</feature>
<name>A0A852T420_9MICO</name>
<dbReference type="PANTHER" id="PTHR43133">
    <property type="entry name" value="RNA POLYMERASE ECF-TYPE SIGMA FACTO"/>
    <property type="match status" value="1"/>
</dbReference>
<dbReference type="InterPro" id="IPR014284">
    <property type="entry name" value="RNA_pol_sigma-70_dom"/>
</dbReference>
<evidence type="ECO:0000256" key="2">
    <source>
        <dbReference type="ARBA" id="ARBA00023015"/>
    </source>
</evidence>
<dbReference type="GO" id="GO:0016987">
    <property type="term" value="F:sigma factor activity"/>
    <property type="evidence" value="ECO:0007669"/>
    <property type="project" value="UniProtKB-KW"/>
</dbReference>
<keyword evidence="2" id="KW-0805">Transcription regulation</keyword>
<dbReference type="NCBIfam" id="TIGR02937">
    <property type="entry name" value="sigma70-ECF"/>
    <property type="match status" value="1"/>
</dbReference>
<accession>A0A852T420</accession>
<evidence type="ECO:0000259" key="7">
    <source>
        <dbReference type="Pfam" id="PF04542"/>
    </source>
</evidence>
<dbReference type="InterPro" id="IPR039425">
    <property type="entry name" value="RNA_pol_sigma-70-like"/>
</dbReference>
<evidence type="ECO:0000256" key="1">
    <source>
        <dbReference type="ARBA" id="ARBA00010641"/>
    </source>
</evidence>
<dbReference type="GO" id="GO:0003677">
    <property type="term" value="F:DNA binding"/>
    <property type="evidence" value="ECO:0007669"/>
    <property type="project" value="UniProtKB-KW"/>
</dbReference>
<dbReference type="InterPro" id="IPR013325">
    <property type="entry name" value="RNA_pol_sigma_r2"/>
</dbReference>
<dbReference type="Pfam" id="PF13385">
    <property type="entry name" value="Laminin_G_3"/>
    <property type="match status" value="1"/>
</dbReference>
<keyword evidence="3" id="KW-0731">Sigma factor</keyword>
<dbReference type="GO" id="GO:0006352">
    <property type="term" value="P:DNA-templated transcription initiation"/>
    <property type="evidence" value="ECO:0007669"/>
    <property type="project" value="InterPro"/>
</dbReference>
<evidence type="ECO:0000256" key="4">
    <source>
        <dbReference type="ARBA" id="ARBA00023125"/>
    </source>
</evidence>
<evidence type="ECO:0000256" key="6">
    <source>
        <dbReference type="SAM" id="MobiDB-lite"/>
    </source>
</evidence>
<evidence type="ECO:0000256" key="3">
    <source>
        <dbReference type="ARBA" id="ARBA00023082"/>
    </source>
</evidence>
<reference evidence="8 9" key="1">
    <citation type="submission" date="2020-07" db="EMBL/GenBank/DDBJ databases">
        <title>Sequencing the genomes of 1000 actinobacteria strains.</title>
        <authorList>
            <person name="Klenk H.-P."/>
        </authorList>
    </citation>
    <scope>NUCLEOTIDE SEQUENCE [LARGE SCALE GENOMIC DNA]</scope>
    <source>
        <strain evidence="8 9">DSM 23871</strain>
    </source>
</reference>
<dbReference type="InterPro" id="IPR007627">
    <property type="entry name" value="RNA_pol_sigma70_r2"/>
</dbReference>
<dbReference type="SUPFAM" id="SSF88659">
    <property type="entry name" value="Sigma3 and sigma4 domains of RNA polymerase sigma factors"/>
    <property type="match status" value="1"/>
</dbReference>
<dbReference type="Gene3D" id="2.60.120.200">
    <property type="match status" value="1"/>
</dbReference>
<keyword evidence="4" id="KW-0238">DNA-binding</keyword>
<dbReference type="SUPFAM" id="SSF49899">
    <property type="entry name" value="Concanavalin A-like lectins/glucanases"/>
    <property type="match status" value="1"/>
</dbReference>
<dbReference type="PANTHER" id="PTHR43133:SF8">
    <property type="entry name" value="RNA POLYMERASE SIGMA FACTOR HI_1459-RELATED"/>
    <property type="match status" value="1"/>
</dbReference>
<dbReference type="EMBL" id="JACCBJ010000001">
    <property type="protein sequence ID" value="NYD75595.1"/>
    <property type="molecule type" value="Genomic_DNA"/>
</dbReference>
<dbReference type="RefSeq" id="WP_179457465.1">
    <property type="nucleotide sequence ID" value="NZ_BAAAPX010000001.1"/>
</dbReference>
<dbReference type="Gene3D" id="1.10.10.10">
    <property type="entry name" value="Winged helix-like DNA-binding domain superfamily/Winged helix DNA-binding domain"/>
    <property type="match status" value="1"/>
</dbReference>
<organism evidence="8 9">
    <name type="scientific">Leifsonia soli</name>
    <dbReference type="NCBI Taxonomy" id="582665"/>
    <lineage>
        <taxon>Bacteria</taxon>
        <taxon>Bacillati</taxon>
        <taxon>Actinomycetota</taxon>
        <taxon>Actinomycetes</taxon>
        <taxon>Micrococcales</taxon>
        <taxon>Microbacteriaceae</taxon>
        <taxon>Leifsonia</taxon>
    </lineage>
</organism>
<comment type="similarity">
    <text evidence="1">Belongs to the sigma-70 factor family. ECF subfamily.</text>
</comment>
<dbReference type="Proteomes" id="UP000589620">
    <property type="component" value="Unassembled WGS sequence"/>
</dbReference>
<protein>
    <submittedName>
        <fullName evidence="8">RNA polymerase sigma factor (Sigma-70 family)</fullName>
    </submittedName>
</protein>
<comment type="caution">
    <text evidence="8">The sequence shown here is derived from an EMBL/GenBank/DDBJ whole genome shotgun (WGS) entry which is preliminary data.</text>
</comment>
<feature type="compositionally biased region" description="Basic and acidic residues" evidence="6">
    <location>
        <begin position="349"/>
        <end position="365"/>
    </location>
</feature>
<evidence type="ECO:0000313" key="8">
    <source>
        <dbReference type="EMBL" id="NYD75595.1"/>
    </source>
</evidence>
<evidence type="ECO:0000313" key="9">
    <source>
        <dbReference type="Proteomes" id="UP000589620"/>
    </source>
</evidence>
<feature type="domain" description="RNA polymerase sigma-70 region 2" evidence="7">
    <location>
        <begin position="28"/>
        <end position="94"/>
    </location>
</feature>
<keyword evidence="9" id="KW-1185">Reference proteome</keyword>
<proteinExistence type="inferred from homology"/>
<dbReference type="InterPro" id="IPR013320">
    <property type="entry name" value="ConA-like_dom_sf"/>
</dbReference>
<dbReference type="InterPro" id="IPR036388">
    <property type="entry name" value="WH-like_DNA-bd_sf"/>
</dbReference>
<keyword evidence="5" id="KW-0804">Transcription</keyword>
<dbReference type="SUPFAM" id="SSF88946">
    <property type="entry name" value="Sigma2 domain of RNA polymerase sigma factors"/>
    <property type="match status" value="1"/>
</dbReference>
<dbReference type="Gene3D" id="1.10.1740.10">
    <property type="match status" value="1"/>
</dbReference>
<dbReference type="Pfam" id="PF04542">
    <property type="entry name" value="Sigma70_r2"/>
    <property type="match status" value="1"/>
</dbReference>
<sequence length="628" mass="66305">MTGELDDLSDADLIVRAREGDSLAYGVLWKRHWPAARTMATSITGRFDPDDLASEAFARILTSICRGKGPTAGFRSYLATTVRNVAIDWSRRKTTPNLEDADAIEDWTFSEATALDRIDRETMAEAFYALPVKWQEVLWYTEIEDMAPREVAPLMGLSPNAVSALALRAREGLRQSWINAHLASAPSEDPIHGWTLKKLGPLVRGRLTKADRRKVLQHLGACRRCADAASEADRVGSRLALGILPLFLGLTGATAYLSTIGATEGAVAAGVAHPAVALHHGARLRHLSATAAGSSKAGMAAVVASVAAAAALTYGAVIAAPQSDPTSAGAGDGSTSGQRNTNGDGPEPQARRVTPEQKDELKPDAAAEPPPDGGDGPAPSAGDSPETGSSAQNAPREPTDQRPDAPLPPDAGKSAPQGCVAALEAIPAAETLFAYRLDDEAGASTATDLVHGNTARYTGHPGDGEWSLTDNSLRDPVDRFTVQIWFSATAGGGRLVGFSGSTEGASAYYDRHLFLTDDGRLVFGVFPDAVRTISSDASYTDGRWHQATATLSEEGMALYVDGERVAHDPSVTQAHQFSGRWRIGADNLDNWGPGTPSSRQITGSLAFASVYGTALSADQVRTQWNLCS</sequence>
<evidence type="ECO:0000256" key="5">
    <source>
        <dbReference type="ARBA" id="ARBA00023163"/>
    </source>
</evidence>
<feature type="compositionally biased region" description="Low complexity" evidence="6">
    <location>
        <begin position="324"/>
        <end position="337"/>
    </location>
</feature>
<gene>
    <name evidence="8" type="ORF">BJ963_003114</name>
</gene>
<dbReference type="AlphaFoldDB" id="A0A852T420"/>